<dbReference type="AlphaFoldDB" id="A0A445DT49"/>
<dbReference type="STRING" id="3818.A0A445DT49"/>
<comment type="caution">
    <text evidence="1">The sequence shown here is derived from an EMBL/GenBank/DDBJ whole genome shotgun (WGS) entry which is preliminary data.</text>
</comment>
<sequence length="177" mass="19436">MISSCVLLRRRSSLVISLPAKISSNSDLLRRCLLQRRSPPATSAPATISLLRRLLQRRSPSSDVSSSDDLLRLPPCRPVSSLPNLQCLPFVLDQQGSGKALVSLINQVLDLAKIEAGKLELEPSLFVVHAKKWTGTIMDKSLSGSSSSVSSNELELMQMNRCMMHCVRTDILLRGLL</sequence>
<gene>
    <name evidence="1" type="ORF">Ahy_A03g012333</name>
</gene>
<evidence type="ECO:0000313" key="2">
    <source>
        <dbReference type="Proteomes" id="UP000289738"/>
    </source>
</evidence>
<reference evidence="1 2" key="1">
    <citation type="submission" date="2019-01" db="EMBL/GenBank/DDBJ databases">
        <title>Sequencing of cultivated peanut Arachis hypogaea provides insights into genome evolution and oil improvement.</title>
        <authorList>
            <person name="Chen X."/>
        </authorList>
    </citation>
    <scope>NUCLEOTIDE SEQUENCE [LARGE SCALE GENOMIC DNA]</scope>
    <source>
        <strain evidence="2">cv. Fuhuasheng</strain>
        <tissue evidence="1">Leaves</tissue>
    </source>
</reference>
<protein>
    <submittedName>
        <fullName evidence="1">Uncharacterized protein</fullName>
    </submittedName>
</protein>
<name>A0A445DT49_ARAHY</name>
<dbReference type="Proteomes" id="UP000289738">
    <property type="component" value="Chromosome A03"/>
</dbReference>
<evidence type="ECO:0000313" key="1">
    <source>
        <dbReference type="EMBL" id="RYR66349.1"/>
    </source>
</evidence>
<proteinExistence type="predicted"/>
<keyword evidence="2" id="KW-1185">Reference proteome</keyword>
<organism evidence="1 2">
    <name type="scientific">Arachis hypogaea</name>
    <name type="common">Peanut</name>
    <dbReference type="NCBI Taxonomy" id="3818"/>
    <lineage>
        <taxon>Eukaryota</taxon>
        <taxon>Viridiplantae</taxon>
        <taxon>Streptophyta</taxon>
        <taxon>Embryophyta</taxon>
        <taxon>Tracheophyta</taxon>
        <taxon>Spermatophyta</taxon>
        <taxon>Magnoliopsida</taxon>
        <taxon>eudicotyledons</taxon>
        <taxon>Gunneridae</taxon>
        <taxon>Pentapetalae</taxon>
        <taxon>rosids</taxon>
        <taxon>fabids</taxon>
        <taxon>Fabales</taxon>
        <taxon>Fabaceae</taxon>
        <taxon>Papilionoideae</taxon>
        <taxon>50 kb inversion clade</taxon>
        <taxon>dalbergioids sensu lato</taxon>
        <taxon>Dalbergieae</taxon>
        <taxon>Pterocarpus clade</taxon>
        <taxon>Arachis</taxon>
    </lineage>
</organism>
<dbReference type="EMBL" id="SDMP01000003">
    <property type="protein sequence ID" value="RYR66349.1"/>
    <property type="molecule type" value="Genomic_DNA"/>
</dbReference>
<accession>A0A445DT49</accession>